<sequence length="269" mass="31387">MDIKLSELIPIENPDEYKVHLASWDGNDEPLDVFVRSKEEWKGWNSYRKINDCFNRKYIYSLAKFYHEQNSWLFGGIYEVLSKNKKGYEVRLLEYCGGLVGRLKINFHRPGMAKAINLENYYDQFIVSEILKESYSGEEFCGYESLNRPFTFIENMIENGKASWKQALKYQKGVYLITDKSNGKKYIGSAYGKVGIWARWKSYAENGHGGNAELKAVIDEQGIDYARSNFIFTLLEHNSMLTNDDVIIGRENYWKSVLFTRVPNGYNRK</sequence>
<dbReference type="STRING" id="1839801.Dform_00808"/>
<feature type="domain" description="GIY-YIG" evidence="1">
    <location>
        <begin position="170"/>
        <end position="268"/>
    </location>
</feature>
<dbReference type="RefSeq" id="WP_076003887.1">
    <property type="nucleotide sequence ID" value="NZ_CP018258.1"/>
</dbReference>
<proteinExistence type="predicted"/>
<keyword evidence="3" id="KW-1185">Reference proteome</keyword>
<dbReference type="KEGG" id="dfo:Dform_00808"/>
<dbReference type="InterPro" id="IPR000305">
    <property type="entry name" value="GIY-YIG_endonuc"/>
</dbReference>
<dbReference type="AlphaFoldDB" id="A0A1P8F6P4"/>
<accession>A0A1P8F6P4</accession>
<dbReference type="PROSITE" id="PS50164">
    <property type="entry name" value="GIY_YIG"/>
    <property type="match status" value="1"/>
</dbReference>
<dbReference type="Gene3D" id="3.40.1440.10">
    <property type="entry name" value="GIY-YIG endonuclease"/>
    <property type="match status" value="1"/>
</dbReference>
<dbReference type="InterPro" id="IPR035901">
    <property type="entry name" value="GIY-YIG_endonuc_sf"/>
</dbReference>
<evidence type="ECO:0000259" key="1">
    <source>
        <dbReference type="PROSITE" id="PS50164"/>
    </source>
</evidence>
<reference evidence="3" key="1">
    <citation type="submission" date="2016-11" db="EMBL/GenBank/DDBJ databases">
        <title>Dehalogenimonas formicexedens sp. nov., a chlorinated alkane respiring bacterium isolated from contaminated groundwater.</title>
        <authorList>
            <person name="Key T.A."/>
            <person name="Bowman K.S."/>
            <person name="Lee I."/>
            <person name="Chun J."/>
            <person name="Albuquerque L."/>
            <person name="da Costa M.S."/>
            <person name="Rainey F.A."/>
            <person name="Moe W.M."/>
        </authorList>
    </citation>
    <scope>NUCLEOTIDE SEQUENCE [LARGE SCALE GENOMIC DNA]</scope>
    <source>
        <strain evidence="3">NSZ-14</strain>
    </source>
</reference>
<name>A0A1P8F6P4_9CHLR</name>
<dbReference type="SUPFAM" id="SSF82771">
    <property type="entry name" value="GIY-YIG endonuclease"/>
    <property type="match status" value="1"/>
</dbReference>
<evidence type="ECO:0000313" key="3">
    <source>
        <dbReference type="Proteomes" id="UP000185934"/>
    </source>
</evidence>
<protein>
    <recommendedName>
        <fullName evidence="1">GIY-YIG domain-containing protein</fullName>
    </recommendedName>
</protein>
<evidence type="ECO:0000313" key="2">
    <source>
        <dbReference type="EMBL" id="APV44156.1"/>
    </source>
</evidence>
<organism evidence="2 3">
    <name type="scientific">Dehalogenimonas formicexedens</name>
    <dbReference type="NCBI Taxonomy" id="1839801"/>
    <lineage>
        <taxon>Bacteria</taxon>
        <taxon>Bacillati</taxon>
        <taxon>Chloroflexota</taxon>
        <taxon>Dehalococcoidia</taxon>
        <taxon>Dehalococcoidales</taxon>
        <taxon>Dehalococcoidaceae</taxon>
        <taxon>Dehalogenimonas</taxon>
    </lineage>
</organism>
<dbReference type="Proteomes" id="UP000185934">
    <property type="component" value="Chromosome"/>
</dbReference>
<gene>
    <name evidence="2" type="ORF">Dform_00808</name>
</gene>
<dbReference type="CDD" id="cd10446">
    <property type="entry name" value="GIY-YIG_unchar_1"/>
    <property type="match status" value="1"/>
</dbReference>
<dbReference type="OrthoDB" id="89044at2"/>
<dbReference type="EMBL" id="CP018258">
    <property type="protein sequence ID" value="APV44156.1"/>
    <property type="molecule type" value="Genomic_DNA"/>
</dbReference>